<evidence type="ECO:0000313" key="5">
    <source>
        <dbReference type="Proteomes" id="UP001185659"/>
    </source>
</evidence>
<dbReference type="Gene3D" id="3.40.630.30">
    <property type="match status" value="1"/>
</dbReference>
<dbReference type="RefSeq" id="WP_317562004.1">
    <property type="nucleotide sequence ID" value="NZ_JAWLIP010000008.1"/>
</dbReference>
<keyword evidence="1 4" id="KW-0808">Transferase</keyword>
<sequence length="167" mass="17317">MSAITIRPETEADRDAVHALLTAAFDGDGEAGLVAALHAAGDAVLALVAEADDGAICGHVLFSRLTVESDGDSFPAVALAPLAVLPEHQRQGIGAQLVEEAHRRLRAAGETLSIVLGEPAYYGRFGYTHEDAAAFDSDYQCAALQAALWGATPTTGRLVYAPAFSGL</sequence>
<keyword evidence="5" id="KW-1185">Reference proteome</keyword>
<dbReference type="InterPro" id="IPR016181">
    <property type="entry name" value="Acyl_CoA_acyltransferase"/>
</dbReference>
<evidence type="ECO:0000259" key="3">
    <source>
        <dbReference type="PROSITE" id="PS51186"/>
    </source>
</evidence>
<comment type="caution">
    <text evidence="4">The sequence shown here is derived from an EMBL/GenBank/DDBJ whole genome shotgun (WGS) entry which is preliminary data.</text>
</comment>
<evidence type="ECO:0000256" key="2">
    <source>
        <dbReference type="ARBA" id="ARBA00023315"/>
    </source>
</evidence>
<gene>
    <name evidence="4" type="ORF">R2G56_16540</name>
</gene>
<dbReference type="Proteomes" id="UP001185659">
    <property type="component" value="Unassembled WGS sequence"/>
</dbReference>
<proteinExistence type="predicted"/>
<dbReference type="EMBL" id="JAWLIP010000008">
    <property type="protein sequence ID" value="MDV6227906.1"/>
    <property type="molecule type" value="Genomic_DNA"/>
</dbReference>
<evidence type="ECO:0000313" key="4">
    <source>
        <dbReference type="EMBL" id="MDV6227906.1"/>
    </source>
</evidence>
<evidence type="ECO:0000256" key="1">
    <source>
        <dbReference type="ARBA" id="ARBA00022679"/>
    </source>
</evidence>
<dbReference type="GO" id="GO:0016746">
    <property type="term" value="F:acyltransferase activity"/>
    <property type="evidence" value="ECO:0007669"/>
    <property type="project" value="UniProtKB-KW"/>
</dbReference>
<accession>A0ABU4ANT3</accession>
<reference evidence="4 5" key="1">
    <citation type="submission" date="2023-10" db="EMBL/GenBank/DDBJ databases">
        <authorList>
            <person name="Venkata Ramana C."/>
            <person name="Sasikala C."/>
            <person name="Dhurka M."/>
        </authorList>
    </citation>
    <scope>NUCLEOTIDE SEQUENCE [LARGE SCALE GENOMIC DNA]</scope>
    <source>
        <strain evidence="4 5">KCTC 32151</strain>
    </source>
</reference>
<keyword evidence="2 4" id="KW-0012">Acyltransferase</keyword>
<dbReference type="SUPFAM" id="SSF55729">
    <property type="entry name" value="Acyl-CoA N-acyltransferases (Nat)"/>
    <property type="match status" value="1"/>
</dbReference>
<name>A0ABU4ANT3_9HYPH</name>
<dbReference type="EC" id="2.3.1.-" evidence="4"/>
<protein>
    <submittedName>
        <fullName evidence="4">N-acetyltransferase</fullName>
        <ecNumber evidence="4">2.3.1.-</ecNumber>
    </submittedName>
</protein>
<dbReference type="PROSITE" id="PS51186">
    <property type="entry name" value="GNAT"/>
    <property type="match status" value="1"/>
</dbReference>
<dbReference type="InterPro" id="IPR000182">
    <property type="entry name" value="GNAT_dom"/>
</dbReference>
<dbReference type="CDD" id="cd04301">
    <property type="entry name" value="NAT_SF"/>
    <property type="match status" value="1"/>
</dbReference>
<feature type="domain" description="N-acetyltransferase" evidence="3">
    <location>
        <begin position="4"/>
        <end position="151"/>
    </location>
</feature>
<dbReference type="Pfam" id="PF13527">
    <property type="entry name" value="Acetyltransf_9"/>
    <property type="match status" value="1"/>
</dbReference>
<dbReference type="PANTHER" id="PTHR43877">
    <property type="entry name" value="AMINOALKYLPHOSPHONATE N-ACETYLTRANSFERASE-RELATED-RELATED"/>
    <property type="match status" value="1"/>
</dbReference>
<dbReference type="InterPro" id="IPR050832">
    <property type="entry name" value="Bact_Acetyltransf"/>
</dbReference>
<organism evidence="4 5">
    <name type="scientific">Nitratireductor aquimarinus</name>
    <dbReference type="NCBI Taxonomy" id="889300"/>
    <lineage>
        <taxon>Bacteria</taxon>
        <taxon>Pseudomonadati</taxon>
        <taxon>Pseudomonadota</taxon>
        <taxon>Alphaproteobacteria</taxon>
        <taxon>Hyphomicrobiales</taxon>
        <taxon>Phyllobacteriaceae</taxon>
        <taxon>Nitratireductor</taxon>
    </lineage>
</organism>